<evidence type="ECO:0000256" key="4">
    <source>
        <dbReference type="ARBA" id="ARBA00022906"/>
    </source>
</evidence>
<keyword evidence="3" id="KW-0862">Zinc</keyword>
<feature type="region of interest" description="Disordered" evidence="7">
    <location>
        <begin position="127"/>
        <end position="179"/>
    </location>
</feature>
<dbReference type="PRINTS" id="PR00690">
    <property type="entry name" value="ADHESNFAMILY"/>
</dbReference>
<dbReference type="Proteomes" id="UP000680279">
    <property type="component" value="Unassembled WGS sequence"/>
</dbReference>
<dbReference type="RefSeq" id="WP_212962203.1">
    <property type="nucleotide sequence ID" value="NZ_BOQT01000002.1"/>
</dbReference>
<keyword evidence="1 6" id="KW-0813">Transport</keyword>
<feature type="chain" id="PRO_5045434565" evidence="8">
    <location>
        <begin position="24"/>
        <end position="548"/>
    </location>
</feature>
<evidence type="ECO:0000256" key="5">
    <source>
        <dbReference type="ARBA" id="ARBA00023065"/>
    </source>
</evidence>
<gene>
    <name evidence="10" type="primary">adcA</name>
    <name evidence="10" type="ORF">J1TS3_08750</name>
</gene>
<evidence type="ECO:0000313" key="11">
    <source>
        <dbReference type="Proteomes" id="UP000680279"/>
    </source>
</evidence>
<evidence type="ECO:0000256" key="3">
    <source>
        <dbReference type="ARBA" id="ARBA00022833"/>
    </source>
</evidence>
<dbReference type="SUPFAM" id="SSF50814">
    <property type="entry name" value="Lipocalins"/>
    <property type="match status" value="1"/>
</dbReference>
<organism evidence="10 11">
    <name type="scientific">Siminovitchia fordii</name>
    <dbReference type="NCBI Taxonomy" id="254759"/>
    <lineage>
        <taxon>Bacteria</taxon>
        <taxon>Bacillati</taxon>
        <taxon>Bacillota</taxon>
        <taxon>Bacilli</taxon>
        <taxon>Bacillales</taxon>
        <taxon>Bacillaceae</taxon>
        <taxon>Siminovitchia</taxon>
    </lineage>
</organism>
<keyword evidence="4" id="KW-0864">Zinc transport</keyword>
<keyword evidence="2 8" id="KW-0732">Signal</keyword>
<dbReference type="Gene3D" id="2.40.128.20">
    <property type="match status" value="1"/>
</dbReference>
<dbReference type="SUPFAM" id="SSF53807">
    <property type="entry name" value="Helical backbone' metal receptor"/>
    <property type="match status" value="1"/>
</dbReference>
<reference evidence="10 11" key="1">
    <citation type="submission" date="2021-03" db="EMBL/GenBank/DDBJ databases">
        <title>Antimicrobial resistance genes in bacteria isolated from Japanese honey, and their potential for conferring macrolide and lincosamide resistance in the American foulbrood pathogen Paenibacillus larvae.</title>
        <authorList>
            <person name="Okamoto M."/>
            <person name="Kumagai M."/>
            <person name="Kanamori H."/>
            <person name="Takamatsu D."/>
        </authorList>
    </citation>
    <scope>NUCLEOTIDE SEQUENCE [LARGE SCALE GENOMIC DNA]</scope>
    <source>
        <strain evidence="10 11">J1TS3</strain>
    </source>
</reference>
<dbReference type="Gene3D" id="3.40.50.1980">
    <property type="entry name" value="Nitrogenase molybdenum iron protein domain"/>
    <property type="match status" value="3"/>
</dbReference>
<dbReference type="PRINTS" id="PR00691">
    <property type="entry name" value="ADHESINB"/>
</dbReference>
<name>A0ABQ4K1V1_9BACI</name>
<keyword evidence="11" id="KW-1185">Reference proteome</keyword>
<dbReference type="Pfam" id="PF09223">
    <property type="entry name" value="ZinT"/>
    <property type="match status" value="1"/>
</dbReference>
<dbReference type="Pfam" id="PF01297">
    <property type="entry name" value="ZnuA"/>
    <property type="match status" value="1"/>
</dbReference>
<dbReference type="InterPro" id="IPR012674">
    <property type="entry name" value="Calycin"/>
</dbReference>
<feature type="signal peptide" evidence="8">
    <location>
        <begin position="1"/>
        <end position="23"/>
    </location>
</feature>
<evidence type="ECO:0000256" key="6">
    <source>
        <dbReference type="RuleBase" id="RU003512"/>
    </source>
</evidence>
<dbReference type="PANTHER" id="PTHR42953:SF8">
    <property type="entry name" value="ZINT DOMAIN-CONTAINING PROTEIN"/>
    <property type="match status" value="1"/>
</dbReference>
<dbReference type="PROSITE" id="PS51257">
    <property type="entry name" value="PROKAR_LIPOPROTEIN"/>
    <property type="match status" value="1"/>
</dbReference>
<feature type="domain" description="ZinT" evidence="9">
    <location>
        <begin position="370"/>
        <end position="548"/>
    </location>
</feature>
<evidence type="ECO:0000259" key="9">
    <source>
        <dbReference type="Pfam" id="PF09223"/>
    </source>
</evidence>
<protein>
    <submittedName>
        <fullName evidence="10">Zinc-binding protein AdcA</fullName>
    </submittedName>
</protein>
<dbReference type="InterPro" id="IPR006128">
    <property type="entry name" value="Lipoprotein_PsaA-like"/>
</dbReference>
<evidence type="ECO:0000313" key="10">
    <source>
        <dbReference type="EMBL" id="GIN19741.1"/>
    </source>
</evidence>
<dbReference type="CDD" id="cd01017">
    <property type="entry name" value="AdcA"/>
    <property type="match status" value="1"/>
</dbReference>
<evidence type="ECO:0000256" key="8">
    <source>
        <dbReference type="SAM" id="SignalP"/>
    </source>
</evidence>
<proteinExistence type="inferred from homology"/>
<dbReference type="InterPro" id="IPR015304">
    <property type="entry name" value="ZinT_dom"/>
</dbReference>
<comment type="similarity">
    <text evidence="6">Belongs to the bacterial solute-binding protein 9 family.</text>
</comment>
<dbReference type="InterPro" id="IPR006129">
    <property type="entry name" value="AdhesinB"/>
</dbReference>
<comment type="caution">
    <text evidence="10">The sequence shown here is derived from an EMBL/GenBank/DDBJ whole genome shotgun (WGS) entry which is preliminary data.</text>
</comment>
<evidence type="ECO:0000256" key="1">
    <source>
        <dbReference type="ARBA" id="ARBA00022448"/>
    </source>
</evidence>
<evidence type="ECO:0000256" key="2">
    <source>
        <dbReference type="ARBA" id="ARBA00022729"/>
    </source>
</evidence>
<evidence type="ECO:0000256" key="7">
    <source>
        <dbReference type="SAM" id="MobiDB-lite"/>
    </source>
</evidence>
<dbReference type="InterPro" id="IPR050492">
    <property type="entry name" value="Bact_metal-bind_prot9"/>
</dbReference>
<sequence length="548" mass="63118">MNVKSIFMTIVLVIAVFMSGCNKSSSSQTDKKDNEDRSETLKVYTTIFPIEDFTQKIGGKYVEVKSVYPAGSDAHSFEPTLKTMMDIADADLFIYNGAGLESFVDKAEKSLAKENVTVVEASNGIELLSGDNHDDHGHEKDHEEENAQKESDEEHEHEPEHEHETHDEEGNGHHHDQDPHIWLDPIYAIKMAENIKDSLFKAMPSAKGEFEKNFQDLKAKLEQLDVDLRETISSAAHKEILVSHASYGYWENRYGIHQISIAGLSPDSEPSQKRLQSIIETAKEYDIHYVVYDQIPLTKVADVVQKETGTKPVTLHNLEYITEKDKENNEDYFSIMNKNVDTLKTILSMDESKHNHDNDHGHSHAQDEEEEKIYAGYFEDSQVKDRSLSDWAGDWQSVYPYLQDGTLDEVFAHKEEHKGDMTSEEYKEYYNKGYQTDVDRIVITEETVKFFKNGEEFTGKYLYDGYEILTYDAGNRGVRYIFKLAEETDGLPKYIQFSDHSIYPNEADHYHLYWGDDRKALLDEVTHWPTYYPSEMDGHDIAHEMMAH</sequence>
<dbReference type="InterPro" id="IPR006127">
    <property type="entry name" value="ZnuA-like"/>
</dbReference>
<accession>A0ABQ4K1V1</accession>
<feature type="compositionally biased region" description="Basic and acidic residues" evidence="7">
    <location>
        <begin position="131"/>
        <end position="179"/>
    </location>
</feature>
<dbReference type="PANTHER" id="PTHR42953">
    <property type="entry name" value="HIGH-AFFINITY ZINC UPTAKE SYSTEM PROTEIN ZNUA-RELATED"/>
    <property type="match status" value="1"/>
</dbReference>
<dbReference type="EMBL" id="BOQT01000002">
    <property type="protein sequence ID" value="GIN19741.1"/>
    <property type="molecule type" value="Genomic_DNA"/>
</dbReference>
<keyword evidence="5" id="KW-0406">Ion transport</keyword>